<dbReference type="PANTHER" id="PTHR38115:SF1">
    <property type="entry name" value="LIPOCALIN-LIKE DOMAIN-CONTAINING PROTEIN"/>
    <property type="match status" value="1"/>
</dbReference>
<protein>
    <submittedName>
        <fullName evidence="1">Uncharacterized protein</fullName>
    </submittedName>
</protein>
<dbReference type="Proteomes" id="UP001175261">
    <property type="component" value="Unassembled WGS sequence"/>
</dbReference>
<evidence type="ECO:0000313" key="1">
    <source>
        <dbReference type="EMBL" id="KAK0383740.1"/>
    </source>
</evidence>
<dbReference type="InterPro" id="IPR012674">
    <property type="entry name" value="Calycin"/>
</dbReference>
<dbReference type="Gene3D" id="2.40.128.20">
    <property type="match status" value="1"/>
</dbReference>
<dbReference type="EMBL" id="JAPDFR010000009">
    <property type="protein sequence ID" value="KAK0383740.1"/>
    <property type="molecule type" value="Genomic_DNA"/>
</dbReference>
<dbReference type="SUPFAM" id="SSF50814">
    <property type="entry name" value="Lipocalins"/>
    <property type="match status" value="1"/>
</dbReference>
<proteinExistence type="predicted"/>
<dbReference type="InterPro" id="IPR053037">
    <property type="entry name" value="Pericyclase_pydY-like"/>
</dbReference>
<comment type="caution">
    <text evidence="1">The sequence shown here is derived from an EMBL/GenBank/DDBJ whole genome shotgun (WGS) entry which is preliminary data.</text>
</comment>
<dbReference type="AlphaFoldDB" id="A0AA39GAI3"/>
<organism evidence="1 2">
    <name type="scientific">Sarocladium strictum</name>
    <name type="common">Black bundle disease fungus</name>
    <name type="synonym">Acremonium strictum</name>
    <dbReference type="NCBI Taxonomy" id="5046"/>
    <lineage>
        <taxon>Eukaryota</taxon>
        <taxon>Fungi</taxon>
        <taxon>Dikarya</taxon>
        <taxon>Ascomycota</taxon>
        <taxon>Pezizomycotina</taxon>
        <taxon>Sordariomycetes</taxon>
        <taxon>Hypocreomycetidae</taxon>
        <taxon>Hypocreales</taxon>
        <taxon>Sarocladiaceae</taxon>
        <taxon>Sarocladium</taxon>
    </lineage>
</organism>
<evidence type="ECO:0000313" key="2">
    <source>
        <dbReference type="Proteomes" id="UP001175261"/>
    </source>
</evidence>
<gene>
    <name evidence="1" type="ORF">NLU13_9651</name>
</gene>
<keyword evidence="2" id="KW-1185">Reference proteome</keyword>
<name>A0AA39GAI3_SARSR</name>
<dbReference type="PANTHER" id="PTHR38115">
    <property type="entry name" value="LIPOCALIN-LIKE DOMAIN-CONTAINING PROTEIN"/>
    <property type="match status" value="1"/>
</dbReference>
<accession>A0AA39GAI3</accession>
<sequence>MAAPAVVTVDNLSGRWASNLSLSDSYDSILKMQGVSWLTRKVLTASAITMRIQQSVDDQGLTHLTIESKSGSALPSSTENRLLNDETRHANHPIFGKITGRTRWAELSALPSEWLASGWETGTTRVILMTTEHLDHDAVTYQAGGLEILDGERRYVRHVEVRKGGEVLQAKLVYDYVGPLEK</sequence>
<reference evidence="1" key="1">
    <citation type="submission" date="2022-10" db="EMBL/GenBank/DDBJ databases">
        <title>Determination and structural analysis of whole genome sequence of Sarocladium strictum F4-1.</title>
        <authorList>
            <person name="Hu L."/>
            <person name="Jiang Y."/>
        </authorList>
    </citation>
    <scope>NUCLEOTIDE SEQUENCE</scope>
    <source>
        <strain evidence="1">F4-1</strain>
    </source>
</reference>